<feature type="transmembrane region" description="Helical" evidence="5">
    <location>
        <begin position="190"/>
        <end position="209"/>
    </location>
</feature>
<evidence type="ECO:0000259" key="6">
    <source>
        <dbReference type="Pfam" id="PF00361"/>
    </source>
</evidence>
<dbReference type="AlphaFoldDB" id="A0AAT9GPQ3"/>
<feature type="transmembrane region" description="Helical" evidence="5">
    <location>
        <begin position="399"/>
        <end position="418"/>
    </location>
</feature>
<dbReference type="PANTHER" id="PTHR22773">
    <property type="entry name" value="NADH DEHYDROGENASE"/>
    <property type="match status" value="1"/>
</dbReference>
<dbReference type="GeneID" id="92353499"/>
<evidence type="ECO:0000256" key="4">
    <source>
        <dbReference type="ARBA" id="ARBA00023136"/>
    </source>
</evidence>
<keyword evidence="3 5" id="KW-1133">Transmembrane helix</keyword>
<feature type="transmembrane region" description="Helical" evidence="5">
    <location>
        <begin position="439"/>
        <end position="461"/>
    </location>
</feature>
<feature type="transmembrane region" description="Helical" evidence="5">
    <location>
        <begin position="106"/>
        <end position="124"/>
    </location>
</feature>
<dbReference type="GO" id="GO:0016020">
    <property type="term" value="C:membrane"/>
    <property type="evidence" value="ECO:0007669"/>
    <property type="project" value="UniProtKB-SubCell"/>
</dbReference>
<feature type="transmembrane region" description="Helical" evidence="5">
    <location>
        <begin position="292"/>
        <end position="311"/>
    </location>
</feature>
<reference evidence="7" key="1">
    <citation type="submission" date="2024-03" db="EMBL/GenBank/DDBJ databases">
        <title>Complete genome sequence of Sulfurisphaera javensis strain KD-1.</title>
        <authorList>
            <person name="Sakai H."/>
            <person name="Nur N."/>
            <person name="Suwanto A."/>
            <person name="Kurosawa N."/>
        </authorList>
    </citation>
    <scope>NUCLEOTIDE SEQUENCE</scope>
    <source>
        <strain evidence="7">KD-1</strain>
    </source>
</reference>
<feature type="transmembrane region" description="Helical" evidence="5">
    <location>
        <begin position="260"/>
        <end position="285"/>
    </location>
</feature>
<evidence type="ECO:0000256" key="1">
    <source>
        <dbReference type="ARBA" id="ARBA00004141"/>
    </source>
</evidence>
<evidence type="ECO:0000256" key="3">
    <source>
        <dbReference type="ARBA" id="ARBA00022989"/>
    </source>
</evidence>
<dbReference type="Pfam" id="PF00361">
    <property type="entry name" value="Proton_antipo_M"/>
    <property type="match status" value="1"/>
</dbReference>
<dbReference type="NCBIfam" id="NF004445">
    <property type="entry name" value="PRK05777.2-3"/>
    <property type="match status" value="1"/>
</dbReference>
<proteinExistence type="predicted"/>
<feature type="transmembrane region" description="Helical" evidence="5">
    <location>
        <begin position="323"/>
        <end position="343"/>
    </location>
</feature>
<dbReference type="PRINTS" id="PR01437">
    <property type="entry name" value="NUOXDRDTASE4"/>
</dbReference>
<feature type="transmembrane region" description="Helical" evidence="5">
    <location>
        <begin position="364"/>
        <end position="387"/>
    </location>
</feature>
<dbReference type="InterPro" id="IPR003918">
    <property type="entry name" value="NADH_UbQ_OxRdtase"/>
</dbReference>
<feature type="transmembrane region" description="Helical" evidence="5">
    <location>
        <begin position="6"/>
        <end position="25"/>
    </location>
</feature>
<dbReference type="GO" id="GO:0042773">
    <property type="term" value="P:ATP synthesis coupled electron transport"/>
    <property type="evidence" value="ECO:0007669"/>
    <property type="project" value="InterPro"/>
</dbReference>
<dbReference type="RefSeq" id="WP_369610830.1">
    <property type="nucleotide sequence ID" value="NZ_AP031322.1"/>
</dbReference>
<feature type="transmembrane region" description="Helical" evidence="5">
    <location>
        <begin position="159"/>
        <end position="184"/>
    </location>
</feature>
<keyword evidence="4 5" id="KW-0472">Membrane</keyword>
<organism evidence="7">
    <name type="scientific">Sulfurisphaera javensis</name>
    <dbReference type="NCBI Taxonomy" id="2049879"/>
    <lineage>
        <taxon>Archaea</taxon>
        <taxon>Thermoproteota</taxon>
        <taxon>Thermoprotei</taxon>
        <taxon>Sulfolobales</taxon>
        <taxon>Sulfolobaceae</taxon>
        <taxon>Sulfurisphaera</taxon>
    </lineage>
</organism>
<gene>
    <name evidence="7" type="primary">nuoN</name>
    <name evidence="7" type="ORF">SJAV_05650</name>
</gene>
<keyword evidence="2 5" id="KW-0812">Transmembrane</keyword>
<dbReference type="GO" id="GO:0008137">
    <property type="term" value="F:NADH dehydrogenase (ubiquinone) activity"/>
    <property type="evidence" value="ECO:0007669"/>
    <property type="project" value="InterPro"/>
</dbReference>
<accession>A0AAT9GPQ3</accession>
<sequence length="462" mass="50343">MILQYIPIVLPSILIVFSSIAVLYIDDGSRKRYMMSVDLSLGALLISFLTLIIFYSLGFYDYPLFSSTLYLTNFGYFISISAIIATIITIYGGIDHLESSRTRSSFLSLAMLTDLGVMYLSFAYNVVTILASWGIASAATYVIAMIRKDYSSTIAGVKYIVMGLLSSSLMVLGFAFYILGIGSLALDASITYQTLIILGIMLLSIAFLFKIGAFPFQAWLPDVYSMSDRVSVAFVSSVGKIVGITPLFVIIYFLKPTGLLALSIFVIFALITVMSLIFGNIVAFSRQDFASMLAYSSITQVGFMLIAITMLPYNPTVATSGLMIYLLAYSIAQAGLFIALSHIEKVTGTSYIEGFRGMSSADRVLAFSVTVLLLSLLGIPPILGFWAKLFVLEASFSQPWLTVIGFLNSAVSAGYYIPPIREIFREGEFKKVNSTEREASIIASVLSIALGIVAPLIVGVIF</sequence>
<comment type="subcellular location">
    <subcellularLocation>
        <location evidence="1">Membrane</location>
        <topology evidence="1">Multi-pass membrane protein</topology>
    </subcellularLocation>
</comment>
<feature type="transmembrane region" description="Helical" evidence="5">
    <location>
        <begin position="130"/>
        <end position="147"/>
    </location>
</feature>
<evidence type="ECO:0000256" key="2">
    <source>
        <dbReference type="ARBA" id="ARBA00022692"/>
    </source>
</evidence>
<evidence type="ECO:0000313" key="7">
    <source>
        <dbReference type="EMBL" id="BFH72621.1"/>
    </source>
</evidence>
<feature type="domain" description="NADH:quinone oxidoreductase/Mrp antiporter transmembrane" evidence="6">
    <location>
        <begin position="123"/>
        <end position="406"/>
    </location>
</feature>
<name>A0AAT9GPQ3_9CREN</name>
<dbReference type="KEGG" id="sjv:SJAV_05650"/>
<dbReference type="InterPro" id="IPR001750">
    <property type="entry name" value="ND/Mrp_TM"/>
</dbReference>
<feature type="transmembrane region" description="Helical" evidence="5">
    <location>
        <begin position="37"/>
        <end position="62"/>
    </location>
</feature>
<protein>
    <submittedName>
        <fullName evidence="7">NADH-quinone oxidoreductase subunit NuoN</fullName>
    </submittedName>
</protein>
<dbReference type="EMBL" id="AP031322">
    <property type="protein sequence ID" value="BFH72621.1"/>
    <property type="molecule type" value="Genomic_DNA"/>
</dbReference>
<feature type="transmembrane region" description="Helical" evidence="5">
    <location>
        <begin position="230"/>
        <end position="254"/>
    </location>
</feature>
<feature type="transmembrane region" description="Helical" evidence="5">
    <location>
        <begin position="74"/>
        <end position="94"/>
    </location>
</feature>
<evidence type="ECO:0000256" key="5">
    <source>
        <dbReference type="SAM" id="Phobius"/>
    </source>
</evidence>